<reference evidence="2" key="1">
    <citation type="submission" date="2020-05" db="EMBL/GenBank/DDBJ databases">
        <authorList>
            <person name="Chiriac C."/>
            <person name="Salcher M."/>
            <person name="Ghai R."/>
            <person name="Kavagutti S V."/>
        </authorList>
    </citation>
    <scope>NUCLEOTIDE SEQUENCE</scope>
</reference>
<dbReference type="Gene3D" id="3.30.420.280">
    <property type="match status" value="1"/>
</dbReference>
<dbReference type="InterPro" id="IPR027417">
    <property type="entry name" value="P-loop_NTPase"/>
</dbReference>
<dbReference type="EMBL" id="LR798339">
    <property type="protein sequence ID" value="CAB5224813.1"/>
    <property type="molecule type" value="Genomic_DNA"/>
</dbReference>
<organism evidence="2">
    <name type="scientific">uncultured Caudovirales phage</name>
    <dbReference type="NCBI Taxonomy" id="2100421"/>
    <lineage>
        <taxon>Viruses</taxon>
        <taxon>Duplodnaviria</taxon>
        <taxon>Heunggongvirae</taxon>
        <taxon>Uroviricota</taxon>
        <taxon>Caudoviricetes</taxon>
        <taxon>Peduoviridae</taxon>
        <taxon>Maltschvirus</taxon>
        <taxon>Maltschvirus maltsch</taxon>
    </lineage>
</organism>
<accession>A0A6J7X297</accession>
<dbReference type="Gene3D" id="3.40.50.300">
    <property type="entry name" value="P-loop containing nucleotide triphosphate hydrolases"/>
    <property type="match status" value="1"/>
</dbReference>
<proteinExistence type="predicted"/>
<protein>
    <recommendedName>
        <fullName evidence="3">Terminase-like family</fullName>
    </recommendedName>
</protein>
<name>A0A6J7X297_9CAUD</name>
<evidence type="ECO:0008006" key="3">
    <source>
        <dbReference type="Google" id="ProtNLM"/>
    </source>
</evidence>
<sequence>MSTNSDQKSRLIEKVLKYKLTDHPTLPSPSAEQRLTMIENVGPEKVMELFIVRENRARAEAEDPHRYGAELEAWKEADGLLNRFNELVGLGGNRAGKTEWAAKRMAQAFVGADLSGNVPPWIQDKISQRGVRIWCLHTSSMTSIAMQQTVFYKYLPAELKSTKRNNNIQISYTQKNGFSENTAVYMKNQIWFLNYKQDIKVVEGGEVDYVWCDELVPQDWLDTLRYRLITRNGKLIVTFTPVQGYTQTVKDYVNSAKITKWKESELLPNNNVLGVPAGHMPYTAENIYGRHACVWFHSKLNPYNPWERMKQELRGKSTHELKIRAYGWADQTAGTEFPYFGEINIFKQDVMELVPEGTNYMAMDPAGARNWFMLWGRVDEDDILWIYREWPDQSYGEWALPSDKPDGRPGPAQRSGAGRGVNEYSELIWGMESQGDKREEIAERYIDPRTAGTETITKEGGVTIVDLFTEATVPLYLHASAAVPVEERVIIINDMLCYDREQPIVKGRNHPKIMVHESCQNLIYSLMEWTGADGQKGASKDPIDALGYLVVMQPKHYGGEQWEKYMKQMGQCGSY</sequence>
<evidence type="ECO:0000256" key="1">
    <source>
        <dbReference type="SAM" id="MobiDB-lite"/>
    </source>
</evidence>
<evidence type="ECO:0000313" key="2">
    <source>
        <dbReference type="EMBL" id="CAB5224813.1"/>
    </source>
</evidence>
<feature type="region of interest" description="Disordered" evidence="1">
    <location>
        <begin position="398"/>
        <end position="419"/>
    </location>
</feature>
<gene>
    <name evidence="2" type="ORF">UFOVP742_12</name>
</gene>